<keyword evidence="5 6" id="KW-0687">Ribonucleoprotein</keyword>
<dbReference type="EMBL" id="QWKH01000093">
    <property type="protein sequence ID" value="NBI35262.1"/>
    <property type="molecule type" value="Genomic_DNA"/>
</dbReference>
<dbReference type="GO" id="GO:0019843">
    <property type="term" value="F:rRNA binding"/>
    <property type="evidence" value="ECO:0007669"/>
    <property type="project" value="UniProtKB-UniRule"/>
</dbReference>
<comment type="subunit">
    <text evidence="6">Part of the 50S ribosomal subunit. Contacts protein L29, and trigger factor when it is bound to the ribosome.</text>
</comment>
<dbReference type="AlphaFoldDB" id="A0A7C9JK11"/>
<evidence type="ECO:0000256" key="4">
    <source>
        <dbReference type="ARBA" id="ARBA00022980"/>
    </source>
</evidence>
<dbReference type="InterPro" id="IPR013025">
    <property type="entry name" value="Ribosomal_uL23-like"/>
</dbReference>
<dbReference type="GO" id="GO:0005840">
    <property type="term" value="C:ribosome"/>
    <property type="evidence" value="ECO:0007669"/>
    <property type="project" value="UniProtKB-KW"/>
</dbReference>
<protein>
    <recommendedName>
        <fullName evidence="6">Large ribosomal subunit protein uL23</fullName>
    </recommendedName>
</protein>
<dbReference type="Gene3D" id="3.30.70.330">
    <property type="match status" value="1"/>
</dbReference>
<dbReference type="FunFam" id="3.30.70.330:FF:000001">
    <property type="entry name" value="50S ribosomal protein L23"/>
    <property type="match status" value="1"/>
</dbReference>
<evidence type="ECO:0000313" key="7">
    <source>
        <dbReference type="EMBL" id="NBI35262.1"/>
    </source>
</evidence>
<accession>A0A7C9JK11</accession>
<evidence type="ECO:0000256" key="1">
    <source>
        <dbReference type="ARBA" id="ARBA00006700"/>
    </source>
</evidence>
<evidence type="ECO:0000256" key="3">
    <source>
        <dbReference type="ARBA" id="ARBA00022884"/>
    </source>
</evidence>
<dbReference type="InterPro" id="IPR012678">
    <property type="entry name" value="Ribosomal_uL23/eL15/eS24_sf"/>
</dbReference>
<dbReference type="HAMAP" id="MF_01369_B">
    <property type="entry name" value="Ribosomal_uL23_B"/>
    <property type="match status" value="1"/>
</dbReference>
<dbReference type="InterPro" id="IPR012677">
    <property type="entry name" value="Nucleotide-bd_a/b_plait_sf"/>
</dbReference>
<evidence type="ECO:0000256" key="2">
    <source>
        <dbReference type="ARBA" id="ARBA00022730"/>
    </source>
</evidence>
<dbReference type="Pfam" id="PF00276">
    <property type="entry name" value="Ribosomal_L23"/>
    <property type="match status" value="1"/>
</dbReference>
<organism evidence="7">
    <name type="scientific">Muribaculaceae bacterium Z82</name>
    <dbReference type="NCBI Taxonomy" id="2304548"/>
    <lineage>
        <taxon>Bacteria</taxon>
        <taxon>Pseudomonadati</taxon>
        <taxon>Bacteroidota</taxon>
        <taxon>Bacteroidia</taxon>
        <taxon>Bacteroidales</taxon>
        <taxon>Muribaculaceae</taxon>
    </lineage>
</organism>
<name>A0A7C9JK11_9BACT</name>
<gene>
    <name evidence="6" type="primary">rplW</name>
    <name evidence="7" type="ORF">D1639_09540</name>
</gene>
<evidence type="ECO:0000256" key="6">
    <source>
        <dbReference type="HAMAP-Rule" id="MF_01369"/>
    </source>
</evidence>
<comment type="function">
    <text evidence="6">One of the early assembly proteins it binds 23S rRNA. One of the proteins that surrounds the polypeptide exit tunnel on the outside of the ribosome. Forms the main docking site for trigger factor binding to the ribosome.</text>
</comment>
<reference evidence="7" key="1">
    <citation type="submission" date="2018-08" db="EMBL/GenBank/DDBJ databases">
        <title>Murine metabolic-syndrome-specific gut microbial biobank.</title>
        <authorList>
            <person name="Liu C."/>
        </authorList>
    </citation>
    <scope>NUCLEOTIDE SEQUENCE [LARGE SCALE GENOMIC DNA]</scope>
    <source>
        <strain evidence="7">Z82</strain>
    </source>
</reference>
<dbReference type="NCBIfam" id="NF004366">
    <property type="entry name" value="PRK05738.3-2"/>
    <property type="match status" value="1"/>
</dbReference>
<dbReference type="PANTHER" id="PTHR11620">
    <property type="entry name" value="60S RIBOSOMAL PROTEIN L23A"/>
    <property type="match status" value="1"/>
</dbReference>
<dbReference type="GO" id="GO:1990904">
    <property type="term" value="C:ribonucleoprotein complex"/>
    <property type="evidence" value="ECO:0007669"/>
    <property type="project" value="UniProtKB-KW"/>
</dbReference>
<dbReference type="GO" id="GO:0006412">
    <property type="term" value="P:translation"/>
    <property type="evidence" value="ECO:0007669"/>
    <property type="project" value="UniProtKB-UniRule"/>
</dbReference>
<comment type="similarity">
    <text evidence="1 6">Belongs to the universal ribosomal protein uL23 family.</text>
</comment>
<dbReference type="SUPFAM" id="SSF54189">
    <property type="entry name" value="Ribosomal proteins S24e, L23 and L15e"/>
    <property type="match status" value="1"/>
</dbReference>
<keyword evidence="4 6" id="KW-0689">Ribosomal protein</keyword>
<keyword evidence="3 6" id="KW-0694">RNA-binding</keyword>
<comment type="caution">
    <text evidence="7">The sequence shown here is derived from an EMBL/GenBank/DDBJ whole genome shotgun (WGS) entry which is preliminary data.</text>
</comment>
<sequence>MQKDPREVIIRPIITEHSYDMMEHNVYTFEVAKDANKIEVRQAIEAIFGVKVEKVNTLNVKSKPKRVRYQLGRTRTWKKAMVTLKDGDTIELFAS</sequence>
<dbReference type="GO" id="GO:0003735">
    <property type="term" value="F:structural constituent of ribosome"/>
    <property type="evidence" value="ECO:0007669"/>
    <property type="project" value="InterPro"/>
</dbReference>
<keyword evidence="2 6" id="KW-0699">rRNA-binding</keyword>
<dbReference type="NCBIfam" id="NF004363">
    <property type="entry name" value="PRK05738.2-4"/>
    <property type="match status" value="1"/>
</dbReference>
<evidence type="ECO:0000256" key="5">
    <source>
        <dbReference type="ARBA" id="ARBA00023274"/>
    </source>
</evidence>
<proteinExistence type="inferred from homology"/>
<dbReference type="NCBIfam" id="NF004359">
    <property type="entry name" value="PRK05738.1-3"/>
    <property type="match status" value="1"/>
</dbReference>